<keyword evidence="2" id="KW-1185">Reference proteome</keyword>
<dbReference type="Proteomes" id="UP001196413">
    <property type="component" value="Unassembled WGS sequence"/>
</dbReference>
<name>A0AAD5WES5_PARTN</name>
<evidence type="ECO:0000313" key="2">
    <source>
        <dbReference type="Proteomes" id="UP001196413"/>
    </source>
</evidence>
<reference evidence="1" key="1">
    <citation type="submission" date="2021-06" db="EMBL/GenBank/DDBJ databases">
        <title>Parelaphostrongylus tenuis whole genome reference sequence.</title>
        <authorList>
            <person name="Garwood T.J."/>
            <person name="Larsen P.A."/>
            <person name="Fountain-Jones N.M."/>
            <person name="Garbe J.R."/>
            <person name="Macchietto M.G."/>
            <person name="Kania S.A."/>
            <person name="Gerhold R.W."/>
            <person name="Richards J.E."/>
            <person name="Wolf T.M."/>
        </authorList>
    </citation>
    <scope>NUCLEOTIDE SEQUENCE</scope>
    <source>
        <strain evidence="1">MNPRO001-30</strain>
        <tissue evidence="1">Meninges</tissue>
    </source>
</reference>
<organism evidence="1 2">
    <name type="scientific">Parelaphostrongylus tenuis</name>
    <name type="common">Meningeal worm</name>
    <dbReference type="NCBI Taxonomy" id="148309"/>
    <lineage>
        <taxon>Eukaryota</taxon>
        <taxon>Metazoa</taxon>
        <taxon>Ecdysozoa</taxon>
        <taxon>Nematoda</taxon>
        <taxon>Chromadorea</taxon>
        <taxon>Rhabditida</taxon>
        <taxon>Rhabditina</taxon>
        <taxon>Rhabditomorpha</taxon>
        <taxon>Strongyloidea</taxon>
        <taxon>Metastrongylidae</taxon>
        <taxon>Parelaphostrongylus</taxon>
    </lineage>
</organism>
<evidence type="ECO:0000313" key="1">
    <source>
        <dbReference type="EMBL" id="KAJ1367594.1"/>
    </source>
</evidence>
<protein>
    <submittedName>
        <fullName evidence="1">Uncharacterized protein</fullName>
    </submittedName>
</protein>
<gene>
    <name evidence="1" type="ORF">KIN20_028535</name>
</gene>
<dbReference type="AlphaFoldDB" id="A0AAD5WES5"/>
<accession>A0AAD5WES5</accession>
<proteinExistence type="predicted"/>
<comment type="caution">
    <text evidence="1">The sequence shown here is derived from an EMBL/GenBank/DDBJ whole genome shotgun (WGS) entry which is preliminary data.</text>
</comment>
<dbReference type="EMBL" id="JAHQIW010005955">
    <property type="protein sequence ID" value="KAJ1367594.1"/>
    <property type="molecule type" value="Genomic_DNA"/>
</dbReference>
<sequence length="55" mass="6426">MGERITSQCNRRLVISPLILQRKTCKKRVTLSQYRNLNEGMISLNALWLSITYDV</sequence>